<dbReference type="OrthoDB" id="7359436at2"/>
<evidence type="ECO:0000313" key="1">
    <source>
        <dbReference type="EMBL" id="OQM74011.1"/>
    </source>
</evidence>
<name>A0A1V8RLD0_9HYPH</name>
<gene>
    <name evidence="1" type="ORF">BFN67_06705</name>
</gene>
<accession>A0A1V8RLD0</accession>
<dbReference type="EMBL" id="MDET01000045">
    <property type="protein sequence ID" value="OQM74011.1"/>
    <property type="molecule type" value="Genomic_DNA"/>
</dbReference>
<sequence>MNVANLQLEGLLMALAAINNTLIRKGLVSADDIDLALRQVEASLTGDERMHEELSPANRDAVCFPIRLLLAANNTQGEAEFPSFSELARMVGQTKEPYNDQM</sequence>
<dbReference type="AlphaFoldDB" id="A0A1V8RLD0"/>
<comment type="caution">
    <text evidence="1">The sequence shown here is derived from an EMBL/GenBank/DDBJ whole genome shotgun (WGS) entry which is preliminary data.</text>
</comment>
<keyword evidence="2" id="KW-1185">Reference proteome</keyword>
<protein>
    <submittedName>
        <fullName evidence="1">Uncharacterized protein</fullName>
    </submittedName>
</protein>
<proteinExistence type="predicted"/>
<dbReference type="Proteomes" id="UP000191905">
    <property type="component" value="Unassembled WGS sequence"/>
</dbReference>
<reference evidence="1 2" key="1">
    <citation type="journal article" date="2016" name="Int. J. Syst. Evol. Microbiol.">
        <title>Pseudaminobacter manganicus sp. nov., isolated from sludge of a manganese mine.</title>
        <authorList>
            <person name="Li J."/>
            <person name="Huang J."/>
            <person name="Liao S."/>
            <person name="Wang G."/>
        </authorList>
    </citation>
    <scope>NUCLEOTIDE SEQUENCE [LARGE SCALE GENOMIC DNA]</scope>
    <source>
        <strain evidence="1 2">JH-7</strain>
    </source>
</reference>
<evidence type="ECO:0000313" key="2">
    <source>
        <dbReference type="Proteomes" id="UP000191905"/>
    </source>
</evidence>
<organism evidence="1 2">
    <name type="scientific">Manganibacter manganicus</name>
    <dbReference type="NCBI Taxonomy" id="1873176"/>
    <lineage>
        <taxon>Bacteria</taxon>
        <taxon>Pseudomonadati</taxon>
        <taxon>Pseudomonadota</taxon>
        <taxon>Alphaproteobacteria</taxon>
        <taxon>Hyphomicrobiales</taxon>
        <taxon>Phyllobacteriaceae</taxon>
        <taxon>Manganibacter</taxon>
    </lineage>
</organism>
<dbReference type="RefSeq" id="WP_080921283.1">
    <property type="nucleotide sequence ID" value="NZ_MDET01000045.1"/>
</dbReference>